<dbReference type="KEGG" id="eec:EcWSU1_03428"/>
<evidence type="ECO:0000313" key="2">
    <source>
        <dbReference type="Proteomes" id="UP000007838"/>
    </source>
</evidence>
<name>G8LNX2_9ENTR</name>
<dbReference type="EMBL" id="CP002886">
    <property type="protein sequence ID" value="AEW74856.1"/>
    <property type="molecule type" value="Genomic_DNA"/>
</dbReference>
<accession>G8LNX2</accession>
<dbReference type="Proteomes" id="UP000007838">
    <property type="component" value="Chromosome"/>
</dbReference>
<proteinExistence type="predicted"/>
<sequence length="161" mass="18051">MPEARIAASTVAPSSSITRCRYCFSGSAYTTSTVILCDTVNLFGAGRERLNHIRGQLFKDAAKRQLNQFIGKLKVQLELDATGISAEGGKLPATHQGFKRTIYQMHQNTLIARQRIAGGERLADPRFGDIDRRRHLRRARLQHSAPGTSRNKLWIRLNVVH</sequence>
<reference evidence="1 2" key="1">
    <citation type="journal article" date="2011" name="Stand. Genomic Sci.">
        <title>Complete genome of the onion pathogen Enterobacter cloacae EcWSU1.</title>
        <authorList>
            <person name="Humann J.L."/>
            <person name="Wildung M."/>
            <person name="Cheng C.H."/>
            <person name="Lee T."/>
            <person name="Stewart J.E."/>
            <person name="Drew J.C."/>
            <person name="Triplett E.W."/>
            <person name="Main D."/>
            <person name="Schroeder B.K."/>
        </authorList>
    </citation>
    <scope>NUCLEOTIDE SEQUENCE [LARGE SCALE GENOMIC DNA]</scope>
    <source>
        <strain evidence="1 2">EcWSU1</strain>
    </source>
</reference>
<dbReference type="HOGENOM" id="CLU_1641117_0_0_6"/>
<evidence type="ECO:0000313" key="1">
    <source>
        <dbReference type="EMBL" id="AEW74856.1"/>
    </source>
</evidence>
<dbReference type="AlphaFoldDB" id="G8LNX2"/>
<gene>
    <name evidence="1" type="ORF">EcWSU1_03428</name>
</gene>
<protein>
    <submittedName>
        <fullName evidence="1">Uncharacterized protein</fullName>
    </submittedName>
</protein>
<organism evidence="1 2">
    <name type="scientific">Enterobacter ludwigii</name>
    <dbReference type="NCBI Taxonomy" id="299767"/>
    <lineage>
        <taxon>Bacteria</taxon>
        <taxon>Pseudomonadati</taxon>
        <taxon>Pseudomonadota</taxon>
        <taxon>Gammaproteobacteria</taxon>
        <taxon>Enterobacterales</taxon>
        <taxon>Enterobacteriaceae</taxon>
        <taxon>Enterobacter</taxon>
        <taxon>Enterobacter cloacae complex</taxon>
    </lineage>
</organism>